<dbReference type="Proteomes" id="UP001596045">
    <property type="component" value="Unassembled WGS sequence"/>
</dbReference>
<gene>
    <name evidence="1" type="ORF">ACFPM8_08600</name>
</gene>
<evidence type="ECO:0000313" key="1">
    <source>
        <dbReference type="EMBL" id="MFC5474018.1"/>
    </source>
</evidence>
<sequence length="112" mass="12191">MMPATQSAIELTTKPAVKSAPMPAELVLAIGLIWGHLSARQFEPAYQLAIACLCVWPDQPTPRLMSAYAAVELGYPLQPDTLAALHSAACPEWSGLVFRRAQQRWDDSRSAA</sequence>
<dbReference type="RefSeq" id="WP_378997073.1">
    <property type="nucleotide sequence ID" value="NZ_JBHSMT010000013.1"/>
</dbReference>
<evidence type="ECO:0000313" key="2">
    <source>
        <dbReference type="Proteomes" id="UP001596045"/>
    </source>
</evidence>
<name>A0ABW0M7N0_9BURK</name>
<comment type="caution">
    <text evidence="1">The sequence shown here is derived from an EMBL/GenBank/DDBJ whole genome shotgun (WGS) entry which is preliminary data.</text>
</comment>
<proteinExistence type="predicted"/>
<keyword evidence="2" id="KW-1185">Reference proteome</keyword>
<accession>A0ABW0M7N0</accession>
<reference evidence="2" key="1">
    <citation type="journal article" date="2019" name="Int. J. Syst. Evol. Microbiol.">
        <title>The Global Catalogue of Microorganisms (GCM) 10K type strain sequencing project: providing services to taxonomists for standard genome sequencing and annotation.</title>
        <authorList>
            <consortium name="The Broad Institute Genomics Platform"/>
            <consortium name="The Broad Institute Genome Sequencing Center for Infectious Disease"/>
            <person name="Wu L."/>
            <person name="Ma J."/>
        </authorList>
    </citation>
    <scope>NUCLEOTIDE SEQUENCE [LARGE SCALE GENOMIC DNA]</scope>
    <source>
        <strain evidence="2">JCM 17066</strain>
    </source>
</reference>
<dbReference type="EMBL" id="JBHSMT010000013">
    <property type="protein sequence ID" value="MFC5474018.1"/>
    <property type="molecule type" value="Genomic_DNA"/>
</dbReference>
<organism evidence="1 2">
    <name type="scientific">Paraherbaspirillum soli</name>
    <dbReference type="NCBI Taxonomy" id="631222"/>
    <lineage>
        <taxon>Bacteria</taxon>
        <taxon>Pseudomonadati</taxon>
        <taxon>Pseudomonadota</taxon>
        <taxon>Betaproteobacteria</taxon>
        <taxon>Burkholderiales</taxon>
        <taxon>Oxalobacteraceae</taxon>
        <taxon>Paraherbaspirillum</taxon>
    </lineage>
</organism>
<protein>
    <submittedName>
        <fullName evidence="1">Uncharacterized protein</fullName>
    </submittedName>
</protein>